<protein>
    <submittedName>
        <fullName evidence="14">Fimbrial biogenesis outer membrane usher protein</fullName>
    </submittedName>
</protein>
<keyword evidence="6 10" id="KW-0812">Transmembrane</keyword>
<evidence type="ECO:0000259" key="13">
    <source>
        <dbReference type="Pfam" id="PF13954"/>
    </source>
</evidence>
<evidence type="ECO:0000256" key="2">
    <source>
        <dbReference type="ARBA" id="ARBA00008064"/>
    </source>
</evidence>
<dbReference type="Pfam" id="PF13953">
    <property type="entry name" value="PapC_C"/>
    <property type="match status" value="1"/>
</dbReference>
<dbReference type="Pfam" id="PF00577">
    <property type="entry name" value="Usher"/>
    <property type="match status" value="1"/>
</dbReference>
<dbReference type="InterPro" id="IPR043142">
    <property type="entry name" value="PapC-like_C_sf"/>
</dbReference>
<evidence type="ECO:0000256" key="7">
    <source>
        <dbReference type="ARBA" id="ARBA00022729"/>
    </source>
</evidence>
<keyword evidence="4" id="KW-1134">Transmembrane beta strand</keyword>
<dbReference type="Gene3D" id="2.60.40.2070">
    <property type="match status" value="1"/>
</dbReference>
<reference evidence="14" key="1">
    <citation type="submission" date="2022-05" db="EMBL/GenBank/DDBJ databases">
        <title>Description of a novel species of Leclercia; Leclercia tamurae and the Proposal for a Novel Genus Silvania gen. nov. Containing Two Novel Species Silvania hatchlandensis sp. nov. and Silvania confinis sp. nov. Isolated from the Rhizosphere of Oak.</title>
        <authorList>
            <person name="Maddock D.W."/>
            <person name="Brady C.L."/>
            <person name="Denman S."/>
            <person name="Arnold D."/>
        </authorList>
    </citation>
    <scope>NUCLEOTIDE SEQUENCE</scope>
    <source>
        <strain evidence="14">H6S3</strain>
    </source>
</reference>
<comment type="subcellular location">
    <subcellularLocation>
        <location evidence="1 10">Cell outer membrane</location>
        <topology evidence="1 10">Multi-pass membrane protein</topology>
    </subcellularLocation>
</comment>
<evidence type="ECO:0000256" key="3">
    <source>
        <dbReference type="ARBA" id="ARBA00022448"/>
    </source>
</evidence>
<dbReference type="InterPro" id="IPR025885">
    <property type="entry name" value="PapC_N"/>
</dbReference>
<evidence type="ECO:0000256" key="9">
    <source>
        <dbReference type="ARBA" id="ARBA00023237"/>
    </source>
</evidence>
<dbReference type="Proteomes" id="UP001062027">
    <property type="component" value="Unassembled WGS sequence"/>
</dbReference>
<evidence type="ECO:0000256" key="5">
    <source>
        <dbReference type="ARBA" id="ARBA00022558"/>
    </source>
</evidence>
<accession>A0ABT2RC86</accession>
<dbReference type="Gene3D" id="2.60.40.3110">
    <property type="match status" value="1"/>
</dbReference>
<dbReference type="Gene3D" id="2.60.40.2610">
    <property type="entry name" value="Outer membrane usher protein FimD, plug domain"/>
    <property type="match status" value="1"/>
</dbReference>
<evidence type="ECO:0000313" key="15">
    <source>
        <dbReference type="Proteomes" id="UP001062027"/>
    </source>
</evidence>
<proteinExistence type="inferred from homology"/>
<dbReference type="EMBL" id="JAMHKS010000073">
    <property type="protein sequence ID" value="MCU6678493.1"/>
    <property type="molecule type" value="Genomic_DNA"/>
</dbReference>
<dbReference type="InterPro" id="IPR042186">
    <property type="entry name" value="FimD_plug_dom"/>
</dbReference>
<dbReference type="InterPro" id="IPR025949">
    <property type="entry name" value="PapC-like_C"/>
</dbReference>
<evidence type="ECO:0000256" key="10">
    <source>
        <dbReference type="RuleBase" id="RU003884"/>
    </source>
</evidence>
<dbReference type="InterPro" id="IPR037224">
    <property type="entry name" value="PapC_N_sf"/>
</dbReference>
<keyword evidence="9 10" id="KW-0998">Cell outer membrane</keyword>
<name>A0ABT2RC86_9ENTR</name>
<evidence type="ECO:0000259" key="12">
    <source>
        <dbReference type="Pfam" id="PF13953"/>
    </source>
</evidence>
<feature type="domain" description="PapC-like C-terminal" evidence="12">
    <location>
        <begin position="772"/>
        <end position="840"/>
    </location>
</feature>
<evidence type="ECO:0000256" key="6">
    <source>
        <dbReference type="ARBA" id="ARBA00022692"/>
    </source>
</evidence>
<dbReference type="PANTHER" id="PTHR30451:SF21">
    <property type="entry name" value="FIMBRIAL USHER DOMAIN-CONTAINING PROTEIN YDET-RELATED"/>
    <property type="match status" value="1"/>
</dbReference>
<feature type="chain" id="PRO_5047097312" evidence="11">
    <location>
        <begin position="27"/>
        <end position="856"/>
    </location>
</feature>
<gene>
    <name evidence="14" type="ORF">M8318_12530</name>
</gene>
<feature type="domain" description="PapC N-terminal" evidence="13">
    <location>
        <begin position="32"/>
        <end position="187"/>
    </location>
</feature>
<comment type="caution">
    <text evidence="14">The sequence shown here is derived from an EMBL/GenBank/DDBJ whole genome shotgun (WGS) entry which is preliminary data.</text>
</comment>
<keyword evidence="7 11" id="KW-0732">Signal</keyword>
<feature type="signal peptide" evidence="11">
    <location>
        <begin position="1"/>
        <end position="26"/>
    </location>
</feature>
<evidence type="ECO:0000256" key="1">
    <source>
        <dbReference type="ARBA" id="ARBA00004571"/>
    </source>
</evidence>
<evidence type="ECO:0000256" key="8">
    <source>
        <dbReference type="ARBA" id="ARBA00023136"/>
    </source>
</evidence>
<dbReference type="InterPro" id="IPR018030">
    <property type="entry name" value="Fimbrial_membr_usher_CS"/>
</dbReference>
<dbReference type="InterPro" id="IPR000015">
    <property type="entry name" value="Fimb_usher"/>
</dbReference>
<evidence type="ECO:0000256" key="4">
    <source>
        <dbReference type="ARBA" id="ARBA00022452"/>
    </source>
</evidence>
<dbReference type="PANTHER" id="PTHR30451">
    <property type="entry name" value="OUTER MEMBRANE USHER PROTEIN"/>
    <property type="match status" value="1"/>
</dbReference>
<dbReference type="SUPFAM" id="SSF141729">
    <property type="entry name" value="FimD N-terminal domain-like"/>
    <property type="match status" value="1"/>
</dbReference>
<sequence>MITKFRLSPCFLALLGIGLLSSSAVSFSREFFNPAFLTNMNGSDKNPDLSVFETENSQGPGKYRVDIIINDATLDTTDVEFFSIAEKSAAYLGKNDPATNLYPCFSANTLAGYGIRTRAIPTLKIDSNGCVIIKSIPDASVDFNFNLQKIILSIPQAAISTTARGYVSPESFDQGINALFLNYHYNGNNSYSRNNDTTDQQTHSVNLLPGLNFGAWRLRNFTTWNKSDSNKDSSGSWDTVYTYLERNIIALKSNLTLGESSSESDVYDSVPFRGVQLASDDFMDPESTQGYAPVVRGIAKGNAKVVIKQNGYVIYQSFVPPGAFEITDLYSTGGNGDLNVTIEEADGSQQNYVVAYASLPVLRREGSLKYGITTGQYRSSDSSVDDTPFTQITASYGLALNATAYGGAQLASKYQSIVMGLGKNLGEFGAVSLDLTQAWSTKKDEDKNSGQSLRVRYSKNLNDAGTNISIAGYRYSTSGFSTLSEVMETYRDDYRIYTSDRVKNRTEITVSQSLGEDFGYVNIGGVMEDYWNERRRNNTLNIGYSNSWKGITYNLNYAHNRSSTDNPGNGRHYATDKIFSLNVNVPLDRWLSNTWATYGLNTSSPGSTSNSVGLSGIALEDHNLNWNMQQQYDNRDSGSGNAGLDYKGTYGEVFGSYNYDKNWQRVNYGASGSIIAHADGITAGQSISDTTALVKAPGAEGTRVIGNSGVKTDFRGYAIVPNISMYRQNDVILDTETMPDDVELDTTTATVIPTRGAIVLAEYIGKKGIRAMLQLVDTQNNYIPFGAIVTNTNGENTSENSSIVSDNGQVYMTGLPQSGSLIVKWGKKATQACNAAYQFPDTDNSNGIKQTKLICR</sequence>
<keyword evidence="3 10" id="KW-0813">Transport</keyword>
<evidence type="ECO:0000256" key="11">
    <source>
        <dbReference type="SAM" id="SignalP"/>
    </source>
</evidence>
<dbReference type="RefSeq" id="WP_262662943.1">
    <property type="nucleotide sequence ID" value="NZ_JAMHKS010000073.1"/>
</dbReference>
<keyword evidence="15" id="KW-1185">Reference proteome</keyword>
<dbReference type="Gene3D" id="3.10.20.410">
    <property type="match status" value="1"/>
</dbReference>
<comment type="similarity">
    <text evidence="2 10">Belongs to the fimbrial export usher family.</text>
</comment>
<keyword evidence="8 10" id="KW-0472">Membrane</keyword>
<dbReference type="PROSITE" id="PS01151">
    <property type="entry name" value="FIMBRIAL_USHER"/>
    <property type="match status" value="1"/>
</dbReference>
<evidence type="ECO:0000313" key="14">
    <source>
        <dbReference type="EMBL" id="MCU6678493.1"/>
    </source>
</evidence>
<dbReference type="Pfam" id="PF13954">
    <property type="entry name" value="PapC_N"/>
    <property type="match status" value="1"/>
</dbReference>
<keyword evidence="5 10" id="KW-1029">Fimbrium biogenesis</keyword>
<organism evidence="14 15">
    <name type="scientific">Leclercia tamurae</name>
    <dbReference type="NCBI Taxonomy" id="2926467"/>
    <lineage>
        <taxon>Bacteria</taxon>
        <taxon>Pseudomonadati</taxon>
        <taxon>Pseudomonadota</taxon>
        <taxon>Gammaproteobacteria</taxon>
        <taxon>Enterobacterales</taxon>
        <taxon>Enterobacteriaceae</taxon>
        <taxon>Leclercia</taxon>
    </lineage>
</organism>